<dbReference type="Gene3D" id="3.30.420.10">
    <property type="entry name" value="Ribonuclease H-like superfamily/Ribonuclease H"/>
    <property type="match status" value="1"/>
</dbReference>
<dbReference type="Pfam" id="PF18701">
    <property type="entry name" value="DUF5641"/>
    <property type="match status" value="1"/>
</dbReference>
<dbReference type="Gene3D" id="3.30.70.270">
    <property type="match status" value="1"/>
</dbReference>
<dbReference type="OrthoDB" id="5920214at2759"/>
<dbReference type="OMA" id="CCNINDE"/>
<dbReference type="InterPro" id="IPR001584">
    <property type="entry name" value="Integrase_cat-core"/>
</dbReference>
<dbReference type="EMBL" id="JYDI01000526">
    <property type="protein sequence ID" value="KRY44621.1"/>
    <property type="molecule type" value="Genomic_DNA"/>
</dbReference>
<dbReference type="InterPro" id="IPR043128">
    <property type="entry name" value="Rev_trsase/Diguanyl_cyclase"/>
</dbReference>
<dbReference type="Pfam" id="PF05380">
    <property type="entry name" value="Peptidase_A17"/>
    <property type="match status" value="1"/>
</dbReference>
<evidence type="ECO:0000313" key="3">
    <source>
        <dbReference type="EMBL" id="KRY50312.1"/>
    </source>
</evidence>
<dbReference type="PROSITE" id="PS50994">
    <property type="entry name" value="INTEGRASE"/>
    <property type="match status" value="1"/>
</dbReference>
<dbReference type="GO" id="GO:0003676">
    <property type="term" value="F:nucleic acid binding"/>
    <property type="evidence" value="ECO:0007669"/>
    <property type="project" value="InterPro"/>
</dbReference>
<dbReference type="Proteomes" id="UP000054653">
    <property type="component" value="Unassembled WGS sequence"/>
</dbReference>
<feature type="domain" description="Integrase catalytic" evidence="1">
    <location>
        <begin position="1137"/>
        <end position="1317"/>
    </location>
</feature>
<accession>A0A0V1CMB3</accession>
<dbReference type="EMBL" id="JYDI01000153">
    <property type="protein sequence ID" value="KRY50312.1"/>
    <property type="molecule type" value="Genomic_DNA"/>
</dbReference>
<dbReference type="InterPro" id="IPR012337">
    <property type="entry name" value="RNaseH-like_sf"/>
</dbReference>
<dbReference type="GO" id="GO:0015074">
    <property type="term" value="P:DNA integration"/>
    <property type="evidence" value="ECO:0007669"/>
    <property type="project" value="InterPro"/>
</dbReference>
<protein>
    <recommendedName>
        <fullName evidence="1">Integrase catalytic domain-containing protein</fullName>
    </recommendedName>
</protein>
<dbReference type="GO" id="GO:0042575">
    <property type="term" value="C:DNA polymerase complex"/>
    <property type="evidence" value="ECO:0007669"/>
    <property type="project" value="UniProtKB-ARBA"/>
</dbReference>
<dbReference type="STRING" id="45882.A0A0V1CMB3"/>
<reference evidence="3 4" key="1">
    <citation type="submission" date="2015-01" db="EMBL/GenBank/DDBJ databases">
        <title>Evolution of Trichinella species and genotypes.</title>
        <authorList>
            <person name="Korhonen P.K."/>
            <person name="Edoardo P."/>
            <person name="Giuseppe L.R."/>
            <person name="Gasser R.B."/>
        </authorList>
    </citation>
    <scope>NUCLEOTIDE SEQUENCE [LARGE SCALE GENOMIC DNA]</scope>
    <source>
        <strain evidence="3">ISS120</strain>
    </source>
</reference>
<evidence type="ECO:0000313" key="4">
    <source>
        <dbReference type="Proteomes" id="UP000054653"/>
    </source>
</evidence>
<dbReference type="InterPro" id="IPR041588">
    <property type="entry name" value="Integrase_H2C2"/>
</dbReference>
<comment type="caution">
    <text evidence="3">The sequence shown here is derived from an EMBL/GenBank/DDBJ whole genome shotgun (WGS) entry which is preliminary data.</text>
</comment>
<name>A0A0V1CMB3_TRIBR</name>
<dbReference type="InterPro" id="IPR043502">
    <property type="entry name" value="DNA/RNA_pol_sf"/>
</dbReference>
<dbReference type="Gene3D" id="3.10.10.10">
    <property type="entry name" value="HIV Type 1 Reverse Transcriptase, subunit A, domain 1"/>
    <property type="match status" value="1"/>
</dbReference>
<dbReference type="SUPFAM" id="SSF56672">
    <property type="entry name" value="DNA/RNA polymerases"/>
    <property type="match status" value="1"/>
</dbReference>
<proteinExistence type="predicted"/>
<dbReference type="InterPro" id="IPR008042">
    <property type="entry name" value="Retrotrans_Pao"/>
</dbReference>
<dbReference type="SUPFAM" id="SSF53098">
    <property type="entry name" value="Ribonuclease H-like"/>
    <property type="match status" value="1"/>
</dbReference>
<dbReference type="Gene3D" id="1.10.340.70">
    <property type="match status" value="1"/>
</dbReference>
<gene>
    <name evidence="3" type="ORF">T03_16049</name>
    <name evidence="2" type="ORF">T03_2682</name>
</gene>
<keyword evidence="4" id="KW-1185">Reference proteome</keyword>
<dbReference type="InterPro" id="IPR036397">
    <property type="entry name" value="RNaseH_sf"/>
</dbReference>
<evidence type="ECO:0000313" key="2">
    <source>
        <dbReference type="EMBL" id="KRY44621.1"/>
    </source>
</evidence>
<dbReference type="PANTHER" id="PTHR47331:SF1">
    <property type="entry name" value="GAG-LIKE PROTEIN"/>
    <property type="match status" value="1"/>
</dbReference>
<dbReference type="PANTHER" id="PTHR47331">
    <property type="entry name" value="PHD-TYPE DOMAIN-CONTAINING PROTEIN"/>
    <property type="match status" value="1"/>
</dbReference>
<sequence length="1474" mass="167646">MKAHGYDVEKNPQFTRQLERKLNWVLVKRWCQKRNGDTPNHLLDFLEKEAEILQKAHLLKPDWETLRRGHQYNDLLVLRQRQEVRQGELSAPKAKRLGVHYRCLTKHKRNETCPIPANEQQCPEDRSCRYCHHPLLHHQRRTKEEESSASDQMEKSYICNDSAHHLELLKVFLRGPRKTILTTALIDSGCSRTFVDEDLAKDLGLKVKTAAMILQGIHGAKNVEAARVSLDIAGLTRECYSVSNATTLKKLRIPGGEVKWADWAKDQPKFAKQPLENVSYADVTILLGQDVKELTENVCTTKVKSDDKKYVAYRCKLGWTISGPRLPSDKEAVMYCCIINDEIDHGTALLQEFRNFNSLEGLGITDKSIGLSRHETEDLEHMQNGTVVLSDGRFQIPMLWKWPGGVPPSEEQAKRRLISLQKKLRLNPSLGELYEKSIQDDEAKGYTRRLSPMEAADLRKRRHWFLPYFAVFHPDKADKCRRVLDAAARNGGVSLNSLLNTGPNLIMSLLGVLVRFRCGRIAVNADVKEMFSQVAVPPADSDMLAFLWTSSVDREPDVYVNQRHVFGATCSPAVANFALREAVKRKDAAIAQIVNEAFYMDDLYWSDDNEDVVIQRSHELKTAFREACFELSKWVSNSRKVIETWPMEERASVVKELAGMDNIQLPKVKALGVAWDCEQDSLTFACRRQGEKAKTLSEVLSIFTSVFDPLGIVGPFVLKGKLIMQAIWQVHPEWKAPLSEEWEARWQQWASDVKVEATVSIPRWYGIDRGKPSTMHVFVDAATVGYGSVAYLAQGMTKAFVAAKSRVVNPLKTTVPRLELQAFIVGVRLADTLLKELENRLVIGRVVFWSDSLVVLYWINSDENRYLPFVSNRLREINETLQPCRFKDRHVEVRYVPSKENPADLISRGMDATALIKRFDFWTTGPKFLKREEEFPETKVKPPDNDLELRPKAIAFFVGSNSADADKCSTVAEFLKQRLGKDTLNCEDFDREEKKIIKDAQMEDFGAEIAACNKASGRSYIPRSGALQRKQVFLDQDGILRVVTRLTNAEFLSEEMKNPIVMPRKHPVTRLIIRSTHNDVGHLGVNSTRAELGRRFFIPECISTVKHEIYKCKVCRTHRPIAVQVPTAPLHVNRLQYRGFPFVMCGMDFFGPFVISRKQKRWGLIFMCLTTRAIHLEDCVSTNVESFLLALERFIQRRGKPQSIRSDQGTSFVKAAKEQDKSVKALAEELECQAQDKWRIDFKFNPPGAPHWGGSWERMVQEIKKILMSTVVSVAGLHQEAFRTLIVRVEGILNRRPITIDENGHSVCPMDIVSPGNKETQGFPTEASTLEVLRQVRQAAQRFWKRWYQFYLASLSADRNHGGKGQIDIRNGDTVLLKEGSNPLVHSYITAKVVEVFRSNDGYVRSAMLKTANGKEVVRDIRRISIMEGPALERMKIPVVPPASGGVSHPELAKYIELTTRSSEAHNGSNFMQK</sequence>
<dbReference type="Pfam" id="PF17921">
    <property type="entry name" value="Integrase_H2C2"/>
    <property type="match status" value="1"/>
</dbReference>
<dbReference type="InterPro" id="IPR040676">
    <property type="entry name" value="DUF5641"/>
</dbReference>
<organism evidence="3 4">
    <name type="scientific">Trichinella britovi</name>
    <name type="common">Parasitic roundworm</name>
    <dbReference type="NCBI Taxonomy" id="45882"/>
    <lineage>
        <taxon>Eukaryota</taxon>
        <taxon>Metazoa</taxon>
        <taxon>Ecdysozoa</taxon>
        <taxon>Nematoda</taxon>
        <taxon>Enoplea</taxon>
        <taxon>Dorylaimia</taxon>
        <taxon>Trichinellida</taxon>
        <taxon>Trichinellidae</taxon>
        <taxon>Trichinella</taxon>
    </lineage>
</organism>
<evidence type="ECO:0000259" key="1">
    <source>
        <dbReference type="PROSITE" id="PS50994"/>
    </source>
</evidence>